<dbReference type="AlphaFoldDB" id="C7R1V7"/>
<dbReference type="KEGG" id="jde:Jden_0762"/>
<dbReference type="EMBL" id="CP001706">
    <property type="protein sequence ID" value="ACV08425.1"/>
    <property type="molecule type" value="Genomic_DNA"/>
</dbReference>
<keyword evidence="2" id="KW-1185">Reference proteome</keyword>
<protein>
    <submittedName>
        <fullName evidence="1">Uncharacterized protein</fullName>
    </submittedName>
</protein>
<gene>
    <name evidence="1" type="ordered locus">Jden_0762</name>
</gene>
<dbReference type="Proteomes" id="UP000000628">
    <property type="component" value="Chromosome"/>
</dbReference>
<dbReference type="HOGENOM" id="CLU_2046500_0_0_11"/>
<dbReference type="STRING" id="471856.Jden_0762"/>
<evidence type="ECO:0000313" key="1">
    <source>
        <dbReference type="EMBL" id="ACV08425.1"/>
    </source>
</evidence>
<dbReference type="RefSeq" id="WP_015771053.1">
    <property type="nucleotide sequence ID" value="NC_013174.1"/>
</dbReference>
<organism evidence="1 2">
    <name type="scientific">Jonesia denitrificans (strain ATCC 14870 / DSM 20603 / BCRC 15368 / CIP 55.134 / JCM 11481 / NBRC 15587 / NCTC 10816 / Prevot 55134)</name>
    <name type="common">Listeria denitrificans</name>
    <dbReference type="NCBI Taxonomy" id="471856"/>
    <lineage>
        <taxon>Bacteria</taxon>
        <taxon>Bacillati</taxon>
        <taxon>Actinomycetota</taxon>
        <taxon>Actinomycetes</taxon>
        <taxon>Micrococcales</taxon>
        <taxon>Jonesiaceae</taxon>
        <taxon>Jonesia</taxon>
    </lineage>
</organism>
<evidence type="ECO:0000313" key="2">
    <source>
        <dbReference type="Proteomes" id="UP000000628"/>
    </source>
</evidence>
<name>C7R1V7_JONDD</name>
<accession>C7R1V7</accession>
<reference evidence="1 2" key="1">
    <citation type="journal article" date="2009" name="Stand. Genomic Sci.">
        <title>Complete genome sequence of Jonesia denitrificans type strain (Prevot 55134).</title>
        <authorList>
            <person name="Pukall R."/>
            <person name="Gehrich-Schroter G."/>
            <person name="Lapidus A."/>
            <person name="Nolan M."/>
            <person name="Glavina Del Rio T."/>
            <person name="Lucas S."/>
            <person name="Chen F."/>
            <person name="Tice H."/>
            <person name="Pitluck S."/>
            <person name="Cheng J.F."/>
            <person name="Copeland A."/>
            <person name="Saunders E."/>
            <person name="Brettin T."/>
            <person name="Detter J.C."/>
            <person name="Bruce D."/>
            <person name="Goodwin L."/>
            <person name="Pati A."/>
            <person name="Ivanova N."/>
            <person name="Mavromatis K."/>
            <person name="Ovchinnikova G."/>
            <person name="Chen A."/>
            <person name="Palaniappan K."/>
            <person name="Land M."/>
            <person name="Hauser L."/>
            <person name="Chang Y.J."/>
            <person name="Jeffries C.D."/>
            <person name="Chain P."/>
            <person name="Goker M."/>
            <person name="Bristow J."/>
            <person name="Eisen J.A."/>
            <person name="Markowitz V."/>
            <person name="Hugenholtz P."/>
            <person name="Kyrpides N.C."/>
            <person name="Klenk H.P."/>
            <person name="Han C."/>
        </authorList>
    </citation>
    <scope>NUCLEOTIDE SEQUENCE [LARGE SCALE GENOMIC DNA]</scope>
    <source>
        <strain evidence="2">ATCC 14870 / DSM 20603 / BCRC 15368 / CIP 55.134 / JCM 11481 / NBRC 15587 / NCTC 10816 / Prevot 55134</strain>
    </source>
</reference>
<sequence length="120" mass="13486">MNLFKKRTPVQPQPEQPKITKDIVGKIEDGASILRGLAKLMDIHTGDANYAKRIDDAARALEAFVDEQRAAGAIDIDRSESNPLIALPPRRSTPEEVATWRSVGGQEHYSHMRYKLHLQQ</sequence>
<proteinExistence type="predicted"/>